<evidence type="ECO:0000256" key="1">
    <source>
        <dbReference type="ARBA" id="ARBA00022737"/>
    </source>
</evidence>
<keyword evidence="6" id="KW-1185">Reference proteome</keyword>
<feature type="repeat" description="TPR" evidence="3">
    <location>
        <begin position="793"/>
        <end position="826"/>
    </location>
</feature>
<evidence type="ECO:0000256" key="3">
    <source>
        <dbReference type="PROSITE-ProRule" id="PRU00339"/>
    </source>
</evidence>
<dbReference type="PROSITE" id="PS50005">
    <property type="entry name" value="TPR"/>
    <property type="match status" value="11"/>
</dbReference>
<dbReference type="Gene3D" id="3.40.50.300">
    <property type="entry name" value="P-loop containing nucleotide triphosphate hydrolases"/>
    <property type="match status" value="1"/>
</dbReference>
<evidence type="ECO:0000256" key="2">
    <source>
        <dbReference type="ARBA" id="ARBA00022803"/>
    </source>
</evidence>
<dbReference type="SUPFAM" id="SSF48452">
    <property type="entry name" value="TPR-like"/>
    <property type="match status" value="1"/>
</dbReference>
<feature type="repeat" description="TPR" evidence="3">
    <location>
        <begin position="1087"/>
        <end position="1120"/>
    </location>
</feature>
<dbReference type="InterPro" id="IPR027417">
    <property type="entry name" value="P-loop_NTPase"/>
</dbReference>
<feature type="repeat" description="TPR" evidence="3">
    <location>
        <begin position="961"/>
        <end position="994"/>
    </location>
</feature>
<sequence>MEYTLEQLNYFRACYIAFNLVPQGLRKVFKQGWDFLYKTTPFGEWKDISQNGRDFYSKESGKSHTKNARLLTTIQRGNTAEWDCSCLFFGILYSDCIGSTLSPAVRKEVDDLRQVRNDIAHLNEVELTDTEFHNYVARVLAAFNSLKLPINEVDEIKNQTDFPTAEVNSLKMQADNLKAELKTKEQENKNLTSKLQSTQATLQTKQEEVDTLTQEINSKVESFCTLTFKPSHKIIKRSSTVTRIMKKLDELYNETNGAISTIYLSGIPGCGKSQLARQLAQDIFDGRLHENDSLTFVATLNAETLDSLAESYSSLARHLGITEYTLTNLETSTKGNPREKIQYLKQVIYPKTKQFSNWLIIADNVVDLSLVCRDLPPTGSDEWGHGQVLITTQDSSSIPSNAPLTYHESLSKGMHPDDSVNLLRQVSQIQDQNQDEKVAEVLEYQPLALAAAAFYVQTIVVSGSPNYHWKDYLETLSHGEREATEKLLANQNIAYSETTTTAIQMAIMRALESDDVLREALYLFSLCAPESLPMEVAVDFVKLRITGETEELIKTKLFKASLLSCSHDKDSSDTFIRMHNIVHEVLKSITTSKIDSTDRVQCISDVIKIFHSLMEENINQLHSSRHIFAKLRVITSHCKVLHVIVNTDFTKSKVFLTSINPRKLVSWLSLAANVCCDLSNPSDAYRFSTSICNFVHFLNDFKEDKLLRANIYSTQGNVYSDLGQYSEAKEYYEKALIIRKEIYGEKHGDLAASYNNLGAVYSDLGQYSEAKEYYEKALIIRKEIYGEKHGDLAASFNNLGIVYRDLGQYSEAKEYYEKALIIRKEIYGEKHGDVAASYNNLGIVYRNLGQYSEAKEYYEKALIIRKEIYGEKHGDVAASYNNLGIVYRNLGQYSEAKEYYEKALIIRKEIYGEKHGKVAASYNNLGAVYSDLGQYSEAKEYYENALIIRKEIYGEKHGDVAASYNNLGVVYSDLGQYSEAKEYYEKALIIRKEIYGEKHGDVAASYNNLGIVYSDLGQYSEAKEYYEKALIIRKEIYGEKHGGVAAGYNNLGAVYSDLGQYSEAKEYYEKALIITKEIYGEKHGDVAASFNNLGIVYSDLGQYSEAKEYYEKALIIRKEIYGEKHGDVAASYNNLGAVYRDLGQYSEGKEYYEKALIIKNEIYGDQHALTERTFRNLKIVDREIRARTVNCIII</sequence>
<evidence type="ECO:0000313" key="6">
    <source>
        <dbReference type="Proteomes" id="UP001159405"/>
    </source>
</evidence>
<feature type="repeat" description="TPR" evidence="3">
    <location>
        <begin position="1045"/>
        <end position="1078"/>
    </location>
</feature>
<dbReference type="PANTHER" id="PTHR45641">
    <property type="entry name" value="TETRATRICOPEPTIDE REPEAT PROTEIN (AFU_ORTHOLOGUE AFUA_6G03870)"/>
    <property type="match status" value="1"/>
</dbReference>
<dbReference type="PRINTS" id="PR00381">
    <property type="entry name" value="KINESINLIGHT"/>
</dbReference>
<dbReference type="Gene3D" id="1.25.40.10">
    <property type="entry name" value="Tetratricopeptide repeat domain"/>
    <property type="match status" value="4"/>
</dbReference>
<dbReference type="PANTHER" id="PTHR45641:SF1">
    <property type="entry name" value="AAA+ ATPASE DOMAIN-CONTAINING PROTEIN"/>
    <property type="match status" value="1"/>
</dbReference>
<feature type="repeat" description="TPR" evidence="3">
    <location>
        <begin position="751"/>
        <end position="784"/>
    </location>
</feature>
<keyword evidence="2 3" id="KW-0802">TPR repeat</keyword>
<evidence type="ECO:0000256" key="4">
    <source>
        <dbReference type="SAM" id="Coils"/>
    </source>
</evidence>
<protein>
    <recommendedName>
        <fullName evidence="7">UDP-N-acetylglucosamine--peptide N-acetylglucosaminyltransferase SPINDLY</fullName>
    </recommendedName>
</protein>
<gene>
    <name evidence="5" type="ORF">PLOB_00042311</name>
</gene>
<proteinExistence type="predicted"/>
<dbReference type="Pfam" id="PF13374">
    <property type="entry name" value="TPR_10"/>
    <property type="match status" value="2"/>
</dbReference>
<keyword evidence="1" id="KW-0677">Repeat</keyword>
<feature type="repeat" description="TPR" evidence="3">
    <location>
        <begin position="919"/>
        <end position="952"/>
    </location>
</feature>
<feature type="coiled-coil region" evidence="4">
    <location>
        <begin position="167"/>
        <end position="222"/>
    </location>
</feature>
<keyword evidence="4" id="KW-0175">Coiled coil</keyword>
<feature type="repeat" description="TPR" evidence="3">
    <location>
        <begin position="877"/>
        <end position="910"/>
    </location>
</feature>
<organism evidence="5 6">
    <name type="scientific">Porites lobata</name>
    <dbReference type="NCBI Taxonomy" id="104759"/>
    <lineage>
        <taxon>Eukaryota</taxon>
        <taxon>Metazoa</taxon>
        <taxon>Cnidaria</taxon>
        <taxon>Anthozoa</taxon>
        <taxon>Hexacorallia</taxon>
        <taxon>Scleractinia</taxon>
        <taxon>Fungiina</taxon>
        <taxon>Poritidae</taxon>
        <taxon>Porites</taxon>
    </lineage>
</organism>
<feature type="repeat" description="TPR" evidence="3">
    <location>
        <begin position="1129"/>
        <end position="1162"/>
    </location>
</feature>
<feature type="repeat" description="TPR" evidence="3">
    <location>
        <begin position="1003"/>
        <end position="1036"/>
    </location>
</feature>
<comment type="caution">
    <text evidence="5">The sequence shown here is derived from an EMBL/GenBank/DDBJ whole genome shotgun (WGS) entry which is preliminary data.</text>
</comment>
<feature type="repeat" description="TPR" evidence="3">
    <location>
        <begin position="709"/>
        <end position="742"/>
    </location>
</feature>
<dbReference type="Proteomes" id="UP001159405">
    <property type="component" value="Unassembled WGS sequence"/>
</dbReference>
<dbReference type="SUPFAM" id="SSF52540">
    <property type="entry name" value="P-loop containing nucleoside triphosphate hydrolases"/>
    <property type="match status" value="1"/>
</dbReference>
<name>A0ABN8SFI3_9CNID</name>
<dbReference type="Pfam" id="PF13424">
    <property type="entry name" value="TPR_12"/>
    <property type="match status" value="5"/>
</dbReference>
<evidence type="ECO:0000313" key="5">
    <source>
        <dbReference type="EMBL" id="CAH3189102.1"/>
    </source>
</evidence>
<dbReference type="SMART" id="SM00028">
    <property type="entry name" value="TPR"/>
    <property type="match status" value="11"/>
</dbReference>
<evidence type="ECO:0008006" key="7">
    <source>
        <dbReference type="Google" id="ProtNLM"/>
    </source>
</evidence>
<accession>A0ABN8SFI3</accession>
<reference evidence="5 6" key="1">
    <citation type="submission" date="2022-05" db="EMBL/GenBank/DDBJ databases">
        <authorList>
            <consortium name="Genoscope - CEA"/>
            <person name="William W."/>
        </authorList>
    </citation>
    <scope>NUCLEOTIDE SEQUENCE [LARGE SCALE GENOMIC DNA]</scope>
</reference>
<dbReference type="EMBL" id="CALNXK010000681">
    <property type="protein sequence ID" value="CAH3189102.1"/>
    <property type="molecule type" value="Genomic_DNA"/>
</dbReference>
<dbReference type="InterPro" id="IPR011990">
    <property type="entry name" value="TPR-like_helical_dom_sf"/>
</dbReference>
<dbReference type="InterPro" id="IPR019734">
    <property type="entry name" value="TPR_rpt"/>
</dbReference>
<feature type="repeat" description="TPR" evidence="3">
    <location>
        <begin position="835"/>
        <end position="868"/>
    </location>
</feature>
<dbReference type="PROSITE" id="PS50293">
    <property type="entry name" value="TPR_REGION"/>
    <property type="match status" value="11"/>
</dbReference>